<evidence type="ECO:0000313" key="2">
    <source>
        <dbReference type="EMBL" id="MPC60411.1"/>
    </source>
</evidence>
<feature type="region of interest" description="Disordered" evidence="1">
    <location>
        <begin position="1"/>
        <end position="20"/>
    </location>
</feature>
<evidence type="ECO:0000256" key="1">
    <source>
        <dbReference type="SAM" id="MobiDB-lite"/>
    </source>
</evidence>
<protein>
    <submittedName>
        <fullName evidence="2">Uncharacterized protein</fullName>
    </submittedName>
</protein>
<keyword evidence="3" id="KW-1185">Reference proteome</keyword>
<dbReference type="Proteomes" id="UP000324222">
    <property type="component" value="Unassembled WGS sequence"/>
</dbReference>
<evidence type="ECO:0000313" key="3">
    <source>
        <dbReference type="Proteomes" id="UP000324222"/>
    </source>
</evidence>
<dbReference type="AlphaFoldDB" id="A0A5B7GJW1"/>
<gene>
    <name evidence="2" type="ORF">E2C01_054456</name>
</gene>
<accession>A0A5B7GJW1</accession>
<sequence>MSWDPSPTHEEEMGVHEATSNPFPSWDLTKRFCLGILSSFLREVREDSGLERHCSLAMLRTDSSPDFASLDSRFALSWASLQVAQPFDQTGQQDRGTLRPVSGPNLYPQIAVKLTRGQGPNRLASNAELNVGLDPFLPLSVRGYPKGCAFAGTYLQA</sequence>
<proteinExistence type="predicted"/>
<organism evidence="2 3">
    <name type="scientific">Portunus trituberculatus</name>
    <name type="common">Swimming crab</name>
    <name type="synonym">Neptunus trituberculatus</name>
    <dbReference type="NCBI Taxonomy" id="210409"/>
    <lineage>
        <taxon>Eukaryota</taxon>
        <taxon>Metazoa</taxon>
        <taxon>Ecdysozoa</taxon>
        <taxon>Arthropoda</taxon>
        <taxon>Crustacea</taxon>
        <taxon>Multicrustacea</taxon>
        <taxon>Malacostraca</taxon>
        <taxon>Eumalacostraca</taxon>
        <taxon>Eucarida</taxon>
        <taxon>Decapoda</taxon>
        <taxon>Pleocyemata</taxon>
        <taxon>Brachyura</taxon>
        <taxon>Eubrachyura</taxon>
        <taxon>Portunoidea</taxon>
        <taxon>Portunidae</taxon>
        <taxon>Portuninae</taxon>
        <taxon>Portunus</taxon>
    </lineage>
</organism>
<reference evidence="2 3" key="1">
    <citation type="submission" date="2019-05" db="EMBL/GenBank/DDBJ databases">
        <title>Another draft genome of Portunus trituberculatus and its Hox gene families provides insights of decapod evolution.</title>
        <authorList>
            <person name="Jeong J.-H."/>
            <person name="Song I."/>
            <person name="Kim S."/>
            <person name="Choi T."/>
            <person name="Kim D."/>
            <person name="Ryu S."/>
            <person name="Kim W."/>
        </authorList>
    </citation>
    <scope>NUCLEOTIDE SEQUENCE [LARGE SCALE GENOMIC DNA]</scope>
    <source>
        <tissue evidence="2">Muscle</tissue>
    </source>
</reference>
<name>A0A5B7GJW1_PORTR</name>
<comment type="caution">
    <text evidence="2">The sequence shown here is derived from an EMBL/GenBank/DDBJ whole genome shotgun (WGS) entry which is preliminary data.</text>
</comment>
<dbReference type="EMBL" id="VSRR010017494">
    <property type="protein sequence ID" value="MPC60411.1"/>
    <property type="molecule type" value="Genomic_DNA"/>
</dbReference>